<accession>A0A2P4WWH2</accession>
<evidence type="ECO:0000313" key="2">
    <source>
        <dbReference type="Proteomes" id="UP000237271"/>
    </source>
</evidence>
<dbReference type="AlphaFoldDB" id="A0A2P4WWH2"/>
<keyword evidence="2" id="KW-1185">Reference proteome</keyword>
<protein>
    <submittedName>
        <fullName evidence="1">Uncharacterized protein</fullName>
    </submittedName>
</protein>
<reference evidence="1 2" key="1">
    <citation type="journal article" date="2017" name="Genome Biol. Evol.">
        <title>Phytophthora megakarya and P. palmivora, closely related causal agents of cacao black pod rot, underwent increases in genome sizes and gene numbers by different mechanisms.</title>
        <authorList>
            <person name="Ali S.S."/>
            <person name="Shao J."/>
            <person name="Lary D.J."/>
            <person name="Kronmiller B."/>
            <person name="Shen D."/>
            <person name="Strem M.D."/>
            <person name="Amoako-Attah I."/>
            <person name="Akrofi A.Y."/>
            <person name="Begoude B.A."/>
            <person name="Ten Hoopen G.M."/>
            <person name="Coulibaly K."/>
            <person name="Kebe B.I."/>
            <person name="Melnick R.L."/>
            <person name="Guiltinan M.J."/>
            <person name="Tyler B.M."/>
            <person name="Meinhardt L.W."/>
            <person name="Bailey B.A."/>
        </authorList>
    </citation>
    <scope>NUCLEOTIDE SEQUENCE [LARGE SCALE GENOMIC DNA]</scope>
    <source>
        <strain evidence="2">sbr112.9</strain>
    </source>
</reference>
<dbReference type="OrthoDB" id="127844at2759"/>
<feature type="non-terminal residue" evidence="1">
    <location>
        <position position="578"/>
    </location>
</feature>
<organism evidence="1 2">
    <name type="scientific">Phytophthora palmivora</name>
    <dbReference type="NCBI Taxonomy" id="4796"/>
    <lineage>
        <taxon>Eukaryota</taxon>
        <taxon>Sar</taxon>
        <taxon>Stramenopiles</taxon>
        <taxon>Oomycota</taxon>
        <taxon>Peronosporomycetes</taxon>
        <taxon>Peronosporales</taxon>
        <taxon>Peronosporaceae</taxon>
        <taxon>Phytophthora</taxon>
    </lineage>
</organism>
<dbReference type="Proteomes" id="UP000237271">
    <property type="component" value="Unassembled WGS sequence"/>
</dbReference>
<comment type="caution">
    <text evidence="1">The sequence shown here is derived from an EMBL/GenBank/DDBJ whole genome shotgun (WGS) entry which is preliminary data.</text>
</comment>
<name>A0A2P4WWH2_9STRA</name>
<proteinExistence type="predicted"/>
<dbReference type="EMBL" id="NCKW01020589">
    <property type="protein sequence ID" value="POM57654.1"/>
    <property type="molecule type" value="Genomic_DNA"/>
</dbReference>
<sequence>MVRVVSCRFMRLSCSEDDHPLFRRYYARTFHSTTSDKMDSVLMWSWILTGAIVNAALRWLLRCFPHCCPEHVQRCYCGTSIHVQVTFATELPPAALGNLIICARFEPSRVVPLWPTNARDTFGYGDDGNQDQTRKIQPGEVVSLPESVMYPKSRQPKPSVWITADREGESKQTSKNATLYVLNNHRFPKWLYSYDSSVTRTQREMTHHLVVYVFQLTGARSQLGEIDVTVLARHESPGFSLISYRRSGNNSRDAGCDQPAVEVSSTNNFAAVEVDTPQEHSPSNDMDIDSYGQPTAGLHHDVDRKRFSSPQTQHPNNQYQDQWRTTPLQPKQELEKGWRLQYPSHVSTFEFKSLDAVTGKIRKNTRFEQDNQSHAEADEFLWQKKAEAGEPGFREKTQHLLILWRFLQHVSLGDLNFTPNTIKTQVHSHWLRAATALRALDSPNTQLEAVIASFLSNVFENNSVQATYARIPLYTHTDSYTVRDQVTIRTSVYLYLRVLTSRSIPSIFHEACQIENDRGSTEWVWKRFVSLALEIYDILDNMLSEISTDNQNPSLPTLVDNVLSLIYGRTCFSVLRDD</sequence>
<evidence type="ECO:0000313" key="1">
    <source>
        <dbReference type="EMBL" id="POM57654.1"/>
    </source>
</evidence>
<gene>
    <name evidence="1" type="ORF">PHPALM_37804</name>
</gene>